<keyword evidence="2" id="KW-1185">Reference proteome</keyword>
<name>A0A2H4P8D2_9CAUD</name>
<accession>A0A2H4P8D2</accession>
<reference evidence="1 2" key="1">
    <citation type="submission" date="2017-10" db="EMBL/GenBank/DDBJ databases">
        <authorList>
            <person name="Almansoob K.M."/>
            <person name="Barra A."/>
            <person name="Canlas S.M."/>
            <person name="Chawla N."/>
            <person name="Johnson B.N."/>
            <person name="Kuhl M.D."/>
            <person name="Lin J.Y."/>
            <person name="Patel D.V."/>
            <person name="Reddy A.G."/>
            <person name="Sobol L."/>
            <person name="Solorzano-Papili D."/>
            <person name="Monti D.L."/>
            <person name="Stoner T.H."/>
            <person name="Garlena R.A."/>
            <person name="Russell D.A."/>
            <person name="Pope W.H."/>
            <person name="Jacobs-Sera D."/>
            <person name="Hatfull G.F."/>
        </authorList>
    </citation>
    <scope>NUCLEOTIDE SEQUENCE [LARGE SCALE GENOMIC DNA]</scope>
</reference>
<sequence>MITTSTHHIYAYYLINDDFKAHDLPTYGDNLEEIIAEMIEFANGMPGLATTFEVASDTRTGDEFKVIIKGEAYRTNEDGDFTDETDKITIVIAGWEK</sequence>
<dbReference type="EMBL" id="MG198776">
    <property type="protein sequence ID" value="ATW58501.1"/>
    <property type="molecule type" value="Genomic_DNA"/>
</dbReference>
<organism evidence="1 2">
    <name type="scientific">Corynebacterium phage C3PO</name>
    <dbReference type="NCBI Taxonomy" id="2047868"/>
    <lineage>
        <taxon>Viruses</taxon>
        <taxon>Duplodnaviria</taxon>
        <taxon>Heunggongvirae</taxon>
        <taxon>Uroviricota</taxon>
        <taxon>Caudoviricetes</taxon>
        <taxon>Zierdtviridae</taxon>
        <taxon>Toshachvirinae</taxon>
        <taxon>Ceetrepovirus</taxon>
        <taxon>Ceetrepovirus C3PO</taxon>
        <taxon>Corynebacterium virus C3PO</taxon>
    </lineage>
</organism>
<protein>
    <submittedName>
        <fullName evidence="1">Uncharacterized protein</fullName>
    </submittedName>
</protein>
<evidence type="ECO:0000313" key="2">
    <source>
        <dbReference type="Proteomes" id="UP000241822"/>
    </source>
</evidence>
<dbReference type="Proteomes" id="UP000241822">
    <property type="component" value="Segment"/>
</dbReference>
<dbReference type="OrthoDB" id="34140at10239"/>
<evidence type="ECO:0000313" key="1">
    <source>
        <dbReference type="EMBL" id="ATW58501.1"/>
    </source>
</evidence>
<proteinExistence type="predicted"/>
<gene>
    <name evidence="1" type="ORF">SEA_C3PO_93</name>
</gene>